<dbReference type="GO" id="GO:0016579">
    <property type="term" value="P:protein deubiquitination"/>
    <property type="evidence" value="ECO:0007669"/>
    <property type="project" value="InterPro"/>
</dbReference>
<protein>
    <submittedName>
        <fullName evidence="3">Ubiquitin carboxyl-terminal hydrolase, putative</fullName>
        <ecNumber evidence="3">3.1.2.15</ecNumber>
    </submittedName>
</protein>
<feature type="region of interest" description="Disordered" evidence="1">
    <location>
        <begin position="1"/>
        <end position="20"/>
    </location>
</feature>
<dbReference type="EC" id="3.1.2.15" evidence="3"/>
<dbReference type="KEGG" id="tbg:TbgDal_XI16220"/>
<reference evidence="4" key="1">
    <citation type="journal article" date="2010" name="PLoS Negl. Trop. Dis.">
        <title>The genome sequence of Trypanosoma brucei gambiense, causative agent of chronic human african trypanosomiasis.</title>
        <authorList>
            <person name="Jackson A.P."/>
            <person name="Sanders M."/>
            <person name="Berry A."/>
            <person name="McQuillan J."/>
            <person name="Aslett M.A."/>
            <person name="Quail M.A."/>
            <person name="Chukualim B."/>
            <person name="Capewell P."/>
            <person name="MacLeod A."/>
            <person name="Melville S.E."/>
            <person name="Gibson W."/>
            <person name="Barry J.D."/>
            <person name="Berriman M."/>
            <person name="Hertz-Fowler C."/>
        </authorList>
    </citation>
    <scope>NUCLEOTIDE SEQUENCE [LARGE SCALE GENOMIC DNA]</scope>
    <source>
        <strain evidence="4">MHOM/CI/86/DAL972</strain>
    </source>
</reference>
<dbReference type="GO" id="GO:0004843">
    <property type="term" value="F:cysteine-type deubiquitinase activity"/>
    <property type="evidence" value="ECO:0007669"/>
    <property type="project" value="InterPro"/>
</dbReference>
<dbReference type="PANTHER" id="PTHR24006">
    <property type="entry name" value="UBIQUITIN CARBOXYL-TERMINAL HYDROLASE"/>
    <property type="match status" value="1"/>
</dbReference>
<evidence type="ECO:0000313" key="3">
    <source>
        <dbReference type="EMBL" id="CBH18503.1"/>
    </source>
</evidence>
<keyword evidence="3" id="KW-0378">Hydrolase</keyword>
<dbReference type="CDD" id="cd02257">
    <property type="entry name" value="Peptidase_C19"/>
    <property type="match status" value="1"/>
</dbReference>
<dbReference type="VEuPathDB" id="TriTrypDB:Tbg972.11.16220"/>
<dbReference type="Proteomes" id="UP000002316">
    <property type="component" value="Chromosome 11"/>
</dbReference>
<dbReference type="Pfam" id="PF00443">
    <property type="entry name" value="UCH"/>
    <property type="match status" value="1"/>
</dbReference>
<dbReference type="PROSITE" id="PS50235">
    <property type="entry name" value="USP_3"/>
    <property type="match status" value="1"/>
</dbReference>
<dbReference type="OrthoDB" id="429671at2759"/>
<dbReference type="InterPro" id="IPR038765">
    <property type="entry name" value="Papain-like_cys_pep_sf"/>
</dbReference>
<name>D0AA02_TRYB9</name>
<dbReference type="SUPFAM" id="SSF54001">
    <property type="entry name" value="Cysteine proteinases"/>
    <property type="match status" value="1"/>
</dbReference>
<dbReference type="PROSITE" id="PS00973">
    <property type="entry name" value="USP_2"/>
    <property type="match status" value="1"/>
</dbReference>
<dbReference type="GeneID" id="23866823"/>
<dbReference type="InterPro" id="IPR028889">
    <property type="entry name" value="USP"/>
</dbReference>
<sequence>MASVLPSAPPESAVISSKRRARRGAQRLAGKQPDVKHIGVSQTVIDRLDLMSLHQELLETFSTFDVQGGMRRKGQRGSFASKFNHVPIAKGIVNRTNSCFMNAMLQAIIFTPPLAQLIISASDSELCPTLSALGKWMLSYWTKPANQSISPPQLSVAQSANEGVASTYLLLARMNGYAQEDALEFLQHLLDTINTELCSLEKHYCNRAAIDSGDEKGWTFVHGRERRSLREEKTGPHSILLDAVFGGTIQSHLKGKSRVRSHASVVLDRFFVLQVDVGFNAECTLEEALERTLQTEKVYDDSRAKDLVKTMKLHQLPLVLFAQLRRWVVTAEGELVKLDNIVRFGKTLVLPKSICSDETLSGTARTYQLVAFVAHRGSATGCGHYVTYIVNASLPENARSNSLVTGGEEVLTLCNDVRISHVTMREAIEGEAAYLLVYQRKT</sequence>
<feature type="domain" description="USP" evidence="2">
    <location>
        <begin position="90"/>
        <end position="441"/>
    </location>
</feature>
<dbReference type="AlphaFoldDB" id="D0AA02"/>
<dbReference type="Gene3D" id="3.90.70.10">
    <property type="entry name" value="Cysteine proteinases"/>
    <property type="match status" value="1"/>
</dbReference>
<dbReference type="RefSeq" id="XP_011780767.1">
    <property type="nucleotide sequence ID" value="XM_011782465.1"/>
</dbReference>
<dbReference type="GO" id="GO:0005829">
    <property type="term" value="C:cytosol"/>
    <property type="evidence" value="ECO:0007669"/>
    <property type="project" value="TreeGrafter"/>
</dbReference>
<evidence type="ECO:0000256" key="1">
    <source>
        <dbReference type="SAM" id="MobiDB-lite"/>
    </source>
</evidence>
<dbReference type="GO" id="GO:0005634">
    <property type="term" value="C:nucleus"/>
    <property type="evidence" value="ECO:0007669"/>
    <property type="project" value="TreeGrafter"/>
</dbReference>
<accession>D0AA02</accession>
<dbReference type="InterPro" id="IPR001394">
    <property type="entry name" value="Peptidase_C19_UCH"/>
</dbReference>
<organism evidence="3 4">
    <name type="scientific">Trypanosoma brucei gambiense (strain MHOM/CI/86/DAL972)</name>
    <dbReference type="NCBI Taxonomy" id="679716"/>
    <lineage>
        <taxon>Eukaryota</taxon>
        <taxon>Discoba</taxon>
        <taxon>Euglenozoa</taxon>
        <taxon>Kinetoplastea</taxon>
        <taxon>Metakinetoplastina</taxon>
        <taxon>Trypanosomatida</taxon>
        <taxon>Trypanosomatidae</taxon>
        <taxon>Trypanosoma</taxon>
    </lineage>
</organism>
<evidence type="ECO:0000259" key="2">
    <source>
        <dbReference type="PROSITE" id="PS50235"/>
    </source>
</evidence>
<proteinExistence type="predicted"/>
<dbReference type="InterPro" id="IPR050164">
    <property type="entry name" value="Peptidase_C19"/>
</dbReference>
<dbReference type="InterPro" id="IPR018200">
    <property type="entry name" value="USP_CS"/>
</dbReference>
<evidence type="ECO:0000313" key="4">
    <source>
        <dbReference type="Proteomes" id="UP000002316"/>
    </source>
</evidence>
<gene>
    <name evidence="3" type="ORF">TbgDal_XI16220</name>
</gene>
<dbReference type="EMBL" id="FN554974">
    <property type="protein sequence ID" value="CBH18503.1"/>
    <property type="molecule type" value="Genomic_DNA"/>
</dbReference>